<dbReference type="InterPro" id="IPR036533">
    <property type="entry name" value="BAG_dom_sf"/>
</dbReference>
<dbReference type="Pfam" id="PF00240">
    <property type="entry name" value="ubiquitin"/>
    <property type="match status" value="1"/>
</dbReference>
<dbReference type="GO" id="GO:0003723">
    <property type="term" value="F:RNA binding"/>
    <property type="evidence" value="ECO:0007669"/>
    <property type="project" value="TreeGrafter"/>
</dbReference>
<dbReference type="SUPFAM" id="SSF54236">
    <property type="entry name" value="Ubiquitin-like"/>
    <property type="match status" value="1"/>
</dbReference>
<proteinExistence type="predicted"/>
<dbReference type="InterPro" id="IPR000626">
    <property type="entry name" value="Ubiquitin-like_dom"/>
</dbReference>
<keyword evidence="3" id="KW-1185">Reference proteome</keyword>
<dbReference type="EMBL" id="DF836495">
    <property type="protein sequence ID" value="GAN08470.1"/>
    <property type="molecule type" value="Genomic_DNA"/>
</dbReference>
<reference evidence="2" key="1">
    <citation type="submission" date="2014-09" db="EMBL/GenBank/DDBJ databases">
        <title>Draft genome sequence of an oleaginous Mucoromycotina fungus Mucor ambiguus NBRC6742.</title>
        <authorList>
            <person name="Takeda I."/>
            <person name="Yamane N."/>
            <person name="Morita T."/>
            <person name="Tamano K."/>
            <person name="Machida M."/>
            <person name="Baker S."/>
            <person name="Koike H."/>
        </authorList>
    </citation>
    <scope>NUCLEOTIDE SEQUENCE</scope>
    <source>
        <strain evidence="2">NBRC 6742</strain>
    </source>
</reference>
<evidence type="ECO:0000313" key="2">
    <source>
        <dbReference type="EMBL" id="GAN08470.1"/>
    </source>
</evidence>
<protein>
    <recommendedName>
        <fullName evidence="1">Ubiquitin-like domain-containing protein</fullName>
    </recommendedName>
</protein>
<dbReference type="AlphaFoldDB" id="A0A0C9LWG2"/>
<organism evidence="2">
    <name type="scientific">Mucor ambiguus</name>
    <dbReference type="NCBI Taxonomy" id="91626"/>
    <lineage>
        <taxon>Eukaryota</taxon>
        <taxon>Fungi</taxon>
        <taxon>Fungi incertae sedis</taxon>
        <taxon>Mucoromycota</taxon>
        <taxon>Mucoromycotina</taxon>
        <taxon>Mucoromycetes</taxon>
        <taxon>Mucorales</taxon>
        <taxon>Mucorineae</taxon>
        <taxon>Mucoraceae</taxon>
        <taxon>Mucor</taxon>
    </lineage>
</organism>
<feature type="domain" description="Ubiquitin-like" evidence="1">
    <location>
        <begin position="24"/>
        <end position="75"/>
    </location>
</feature>
<dbReference type="OrthoDB" id="417450at2759"/>
<gene>
    <name evidence="2" type="ORF">MAM1_0206c07982</name>
</gene>
<dbReference type="Gene3D" id="3.10.20.90">
    <property type="entry name" value="Phosphatidylinositol 3-kinase Catalytic Subunit, Chain A, domain 1"/>
    <property type="match status" value="1"/>
</dbReference>
<dbReference type="InterPro" id="IPR039120">
    <property type="entry name" value="UBFD1"/>
</dbReference>
<dbReference type="SMART" id="SM00213">
    <property type="entry name" value="UBQ"/>
    <property type="match status" value="1"/>
</dbReference>
<dbReference type="GO" id="GO:0045296">
    <property type="term" value="F:cadherin binding"/>
    <property type="evidence" value="ECO:0007669"/>
    <property type="project" value="TreeGrafter"/>
</dbReference>
<dbReference type="PANTHER" id="PTHR16470">
    <property type="entry name" value="UBIQUITIN DOMAIN-CONTAINING PROTEIN UBFD1"/>
    <property type="match status" value="1"/>
</dbReference>
<name>A0A0C9LWG2_9FUNG</name>
<dbReference type="PANTHER" id="PTHR16470:SF0">
    <property type="entry name" value="UBIQUITIN DOMAIN-CONTAINING PROTEIN UBFD1"/>
    <property type="match status" value="1"/>
</dbReference>
<dbReference type="STRING" id="91626.A0A0C9LWG2"/>
<dbReference type="Gene3D" id="1.20.58.120">
    <property type="entry name" value="BAG domain"/>
    <property type="match status" value="1"/>
</dbReference>
<dbReference type="SUPFAM" id="SSF63491">
    <property type="entry name" value="BAG domain"/>
    <property type="match status" value="1"/>
</dbReference>
<dbReference type="Proteomes" id="UP000053815">
    <property type="component" value="Unassembled WGS sequence"/>
</dbReference>
<dbReference type="InterPro" id="IPR029071">
    <property type="entry name" value="Ubiquitin-like_domsf"/>
</dbReference>
<evidence type="ECO:0000313" key="3">
    <source>
        <dbReference type="Proteomes" id="UP000053815"/>
    </source>
</evidence>
<sequence>MATFEIKWGAKKFDIDLTQEAFDTMTLSDLKSKCQQLTEVEPQFMKLIFKGAILKEDTQLIKDTKIGQGSKIMLMGGSKTHMSVAKTPPKADAPIATRLQWTRNLRESVLRPDIKRYEKQVDEHLAQPSPGLTQTNQLINYGNYMHEKLMHILQQLDTMPEVNDKERTERKENVKDTEALLDLIESIKARLTNITK</sequence>
<dbReference type="PROSITE" id="PS50053">
    <property type="entry name" value="UBIQUITIN_2"/>
    <property type="match status" value="1"/>
</dbReference>
<evidence type="ECO:0000259" key="1">
    <source>
        <dbReference type="PROSITE" id="PS50053"/>
    </source>
</evidence>
<dbReference type="GO" id="GO:0051087">
    <property type="term" value="F:protein-folding chaperone binding"/>
    <property type="evidence" value="ECO:0007669"/>
    <property type="project" value="InterPro"/>
</dbReference>
<accession>A0A0C9LWG2</accession>